<protein>
    <submittedName>
        <fullName evidence="1">Uncharacterized protein</fullName>
    </submittedName>
</protein>
<proteinExistence type="predicted"/>
<sequence length="78" mass="8275">MTLPQPLPPPAQLQGIWTRHAHNASTTHPVFFTERLRKSKLTSPGPAAAAASGMESSSPVAHGYVYQEARSGANAPKL</sequence>
<dbReference type="AlphaFoldDB" id="A0A2H2YYW2"/>
<comment type="caution">
    <text evidence="1">The sequence shown here is derived from an EMBL/GenBank/DDBJ whole genome shotgun (WGS) entry which is preliminary data.</text>
</comment>
<gene>
    <name evidence="1" type="ORF">A9Z42_0018670</name>
</gene>
<accession>A0A2H2YYW2</accession>
<reference evidence="1 2" key="1">
    <citation type="journal article" date="2015" name="Genome Announc.">
        <title>Genome sequence and annotation of Trichoderma parareesei, the ancestor of the cellulase producer Trichoderma reesei.</title>
        <authorList>
            <person name="Yang D."/>
            <person name="Pomraning K."/>
            <person name="Kopchinskiy A."/>
            <person name="Karimi Aghcheh R."/>
            <person name="Atanasova L."/>
            <person name="Chenthamara K."/>
            <person name="Baker S.E."/>
            <person name="Zhang R."/>
            <person name="Shen Q."/>
            <person name="Freitag M."/>
            <person name="Kubicek C.P."/>
            <person name="Druzhinina I.S."/>
        </authorList>
    </citation>
    <scope>NUCLEOTIDE SEQUENCE [LARGE SCALE GENOMIC DNA]</scope>
    <source>
        <strain evidence="1 2">CBS 125925</strain>
    </source>
</reference>
<evidence type="ECO:0000313" key="2">
    <source>
        <dbReference type="Proteomes" id="UP000219286"/>
    </source>
</evidence>
<dbReference type="Proteomes" id="UP000219286">
    <property type="component" value="Unassembled WGS sequence"/>
</dbReference>
<organism evidence="1 2">
    <name type="scientific">Trichoderma parareesei</name>
    <name type="common">Filamentous fungus</name>
    <dbReference type="NCBI Taxonomy" id="858221"/>
    <lineage>
        <taxon>Eukaryota</taxon>
        <taxon>Fungi</taxon>
        <taxon>Dikarya</taxon>
        <taxon>Ascomycota</taxon>
        <taxon>Pezizomycotina</taxon>
        <taxon>Sordariomycetes</taxon>
        <taxon>Hypocreomycetidae</taxon>
        <taxon>Hypocreales</taxon>
        <taxon>Hypocreaceae</taxon>
        <taxon>Trichoderma</taxon>
    </lineage>
</organism>
<dbReference type="EMBL" id="LFMI01000214">
    <property type="protein sequence ID" value="OTA01547.1"/>
    <property type="molecule type" value="Genomic_DNA"/>
</dbReference>
<name>A0A2H2YYW2_TRIPA</name>
<evidence type="ECO:0000313" key="1">
    <source>
        <dbReference type="EMBL" id="OTA01547.1"/>
    </source>
</evidence>
<keyword evidence="2" id="KW-1185">Reference proteome</keyword>